<dbReference type="EMBL" id="RQGG01000032">
    <property type="protein sequence ID" value="TGL51553.1"/>
    <property type="molecule type" value="Genomic_DNA"/>
</dbReference>
<evidence type="ECO:0000313" key="3">
    <source>
        <dbReference type="Proteomes" id="UP000297609"/>
    </source>
</evidence>
<feature type="domain" description="Guanylate cyclase" evidence="1">
    <location>
        <begin position="310"/>
        <end position="430"/>
    </location>
</feature>
<evidence type="ECO:0000313" key="2">
    <source>
        <dbReference type="EMBL" id="TGL51553.1"/>
    </source>
</evidence>
<organism evidence="2 3">
    <name type="scientific">Leptospira kemamanensis</name>
    <dbReference type="NCBI Taxonomy" id="2484942"/>
    <lineage>
        <taxon>Bacteria</taxon>
        <taxon>Pseudomonadati</taxon>
        <taxon>Spirochaetota</taxon>
        <taxon>Spirochaetia</taxon>
        <taxon>Leptospirales</taxon>
        <taxon>Leptospiraceae</taxon>
        <taxon>Leptospira</taxon>
    </lineage>
</organism>
<gene>
    <name evidence="2" type="ORF">EHQ59_11735</name>
</gene>
<dbReference type="Proteomes" id="UP000297609">
    <property type="component" value="Unassembled WGS sequence"/>
</dbReference>
<evidence type="ECO:0000259" key="1">
    <source>
        <dbReference type="PROSITE" id="PS50125"/>
    </source>
</evidence>
<dbReference type="Gene3D" id="3.30.70.1230">
    <property type="entry name" value="Nucleotide cyclase"/>
    <property type="match status" value="1"/>
</dbReference>
<dbReference type="PROSITE" id="PS50125">
    <property type="entry name" value="GUANYLATE_CYCLASE_2"/>
    <property type="match status" value="1"/>
</dbReference>
<dbReference type="OrthoDB" id="9801841at2"/>
<dbReference type="RefSeq" id="WP_135619831.1">
    <property type="nucleotide sequence ID" value="NZ_RQGG01000032.1"/>
</dbReference>
<dbReference type="GO" id="GO:0004016">
    <property type="term" value="F:adenylate cyclase activity"/>
    <property type="evidence" value="ECO:0007669"/>
    <property type="project" value="UniProtKB-ARBA"/>
</dbReference>
<dbReference type="SMART" id="SM00044">
    <property type="entry name" value="CYCc"/>
    <property type="match status" value="1"/>
</dbReference>
<dbReference type="InterPro" id="IPR029787">
    <property type="entry name" value="Nucleotide_cyclase"/>
</dbReference>
<dbReference type="PANTHER" id="PTHR43081:SF19">
    <property type="entry name" value="PH-SENSITIVE ADENYLATE CYCLASE RV1264"/>
    <property type="match status" value="1"/>
</dbReference>
<protein>
    <submittedName>
        <fullName evidence="2">Adenylate/guanylate cyclase domain-containing protein</fullName>
    </submittedName>
</protein>
<proteinExistence type="predicted"/>
<dbReference type="InterPro" id="IPR045983">
    <property type="entry name" value="GUC-dom-containing_N"/>
</dbReference>
<sequence>MKDSIIKQKFDTLKTFPVLKPEILTLAKDYVHQSDDWKLLRVNPLKFANEHKLSENDAVDFFVHAAKVGLFDFAYNLICPMCGGIVHSHHKLDEIEGKEFHCVSCNIVVPTLLDDQVEVAFQIHPSLQKNEIDPFVDVENYFRYFFSENFDKSAELRNWIQSTIKDYAKLNPDDSYSFNFEATYGGLQGHLIQFVSIDRNAMCLFAVDSNLPPSNQSYLVDLMESGMKPNAISIPVGKHQFTIHNRTRFQVGLNVLTPNPKEIERIANAYPTIRHSFLTAKMLLNNQSFRDLFRIQKLSPDLNLNVKSLTIMFTDLKGSTEMYDTAGDIFAYKLVQEHFRILTEIVRKYKGAIVKTMGDAIMATFSTPTEGLLAALEMMERIETMNLEWKKEGYEIGLKVGLNEGSALAVVNDERLDYFGQSVNIAARVQGLAKSGEVWLSETVWNATGSESLVKEHGYFYRKQKATLKGVGTPVPVFQLSRKKLKEPTKWKSLFIKS</sequence>
<reference evidence="2" key="1">
    <citation type="journal article" date="2019" name="PLoS Negl. Trop. Dis.">
        <title>Revisiting the worldwide diversity of Leptospira species in the environment.</title>
        <authorList>
            <person name="Vincent A.T."/>
            <person name="Schiettekatte O."/>
            <person name="Bourhy P."/>
            <person name="Veyrier F.J."/>
            <person name="Picardeau M."/>
        </authorList>
    </citation>
    <scope>NUCLEOTIDE SEQUENCE [LARGE SCALE GENOMIC DNA]</scope>
    <source>
        <strain evidence="2">201702454</strain>
    </source>
</reference>
<dbReference type="Pfam" id="PF19363">
    <property type="entry name" value="DUF5939"/>
    <property type="match status" value="1"/>
</dbReference>
<dbReference type="Pfam" id="PF00211">
    <property type="entry name" value="Guanylate_cyc"/>
    <property type="match status" value="1"/>
</dbReference>
<keyword evidence="3" id="KW-1185">Reference proteome</keyword>
<dbReference type="PANTHER" id="PTHR43081">
    <property type="entry name" value="ADENYLATE CYCLASE, TERMINAL-DIFFERENTIATION SPECIFIC-RELATED"/>
    <property type="match status" value="1"/>
</dbReference>
<dbReference type="AlphaFoldDB" id="A0A4R9JRQ1"/>
<dbReference type="CDD" id="cd07302">
    <property type="entry name" value="CHD"/>
    <property type="match status" value="1"/>
</dbReference>
<dbReference type="GO" id="GO:0006171">
    <property type="term" value="P:cAMP biosynthetic process"/>
    <property type="evidence" value="ECO:0007669"/>
    <property type="project" value="TreeGrafter"/>
</dbReference>
<comment type="caution">
    <text evidence="2">The sequence shown here is derived from an EMBL/GenBank/DDBJ whole genome shotgun (WGS) entry which is preliminary data.</text>
</comment>
<name>A0A4R9JRQ1_9LEPT</name>
<accession>A0A4R9JRQ1</accession>
<dbReference type="InterPro" id="IPR001054">
    <property type="entry name" value="A/G_cyclase"/>
</dbReference>
<dbReference type="GO" id="GO:0035556">
    <property type="term" value="P:intracellular signal transduction"/>
    <property type="evidence" value="ECO:0007669"/>
    <property type="project" value="InterPro"/>
</dbReference>
<dbReference type="InterPro" id="IPR050697">
    <property type="entry name" value="Adenylyl/Guanylyl_Cyclase_3/4"/>
</dbReference>
<dbReference type="SUPFAM" id="SSF55073">
    <property type="entry name" value="Nucleotide cyclase"/>
    <property type="match status" value="1"/>
</dbReference>